<dbReference type="FunFam" id="1.10.510.10:FF:000571">
    <property type="entry name" value="Maternal embryonic leucine zipper kinase"/>
    <property type="match status" value="1"/>
</dbReference>
<accession>A0A7J9BYE7</accession>
<protein>
    <recommendedName>
        <fullName evidence="8">Protein kinase domain-containing protein</fullName>
    </recommendedName>
</protein>
<keyword evidence="5" id="KW-0418">Kinase</keyword>
<feature type="non-terminal residue" evidence="9">
    <location>
        <position position="1"/>
    </location>
</feature>
<sequence length="189" mass="21765">MDGFLRKVVTVSTERSLIFGAVRREIKISRLFMHPHIIRLYEVIETTTKIFIVTEYAESGDLFDYTVQKRRLKEDEARKLFQQIISGVEYCHRYMVVHRDLKPENLLLDSNFNVKIADFGFSNIMRDGHFLKTSCGSPNYAAPEIVSGKLYAGPEVDAWSCGVILYALLCGTLPFEDESFHNLYKKIKA</sequence>
<dbReference type="EMBL" id="JABEZY010000007">
    <property type="protein sequence ID" value="MBA0741229.1"/>
    <property type="molecule type" value="Genomic_DNA"/>
</dbReference>
<dbReference type="GO" id="GO:0035556">
    <property type="term" value="P:intracellular signal transduction"/>
    <property type="evidence" value="ECO:0007669"/>
    <property type="project" value="TreeGrafter"/>
</dbReference>
<proteinExistence type="inferred from homology"/>
<dbReference type="InterPro" id="IPR000719">
    <property type="entry name" value="Prot_kinase_dom"/>
</dbReference>
<dbReference type="PROSITE" id="PS00108">
    <property type="entry name" value="PROTEIN_KINASE_ST"/>
    <property type="match status" value="1"/>
</dbReference>
<dbReference type="Pfam" id="PF00069">
    <property type="entry name" value="Pkinase"/>
    <property type="match status" value="1"/>
</dbReference>
<dbReference type="SMART" id="SM00220">
    <property type="entry name" value="S_TKc"/>
    <property type="match status" value="1"/>
</dbReference>
<evidence type="ECO:0000256" key="7">
    <source>
        <dbReference type="ARBA" id="ARBA00058225"/>
    </source>
</evidence>
<evidence type="ECO:0000256" key="6">
    <source>
        <dbReference type="ARBA" id="ARBA00022840"/>
    </source>
</evidence>
<dbReference type="PANTHER" id="PTHR24346">
    <property type="entry name" value="MAP/MICROTUBULE AFFINITY-REGULATING KINASE"/>
    <property type="match status" value="1"/>
</dbReference>
<keyword evidence="10" id="KW-1185">Reference proteome</keyword>
<organism evidence="9 10">
    <name type="scientific">Gossypium gossypioides</name>
    <name type="common">Mexican cotton</name>
    <name type="synonym">Selera gossypioides</name>
    <dbReference type="NCBI Taxonomy" id="34282"/>
    <lineage>
        <taxon>Eukaryota</taxon>
        <taxon>Viridiplantae</taxon>
        <taxon>Streptophyta</taxon>
        <taxon>Embryophyta</taxon>
        <taxon>Tracheophyta</taxon>
        <taxon>Spermatophyta</taxon>
        <taxon>Magnoliopsida</taxon>
        <taxon>eudicotyledons</taxon>
        <taxon>Gunneridae</taxon>
        <taxon>Pentapetalae</taxon>
        <taxon>rosids</taxon>
        <taxon>malvids</taxon>
        <taxon>Malvales</taxon>
        <taxon>Malvaceae</taxon>
        <taxon>Malvoideae</taxon>
        <taxon>Gossypium</taxon>
    </lineage>
</organism>
<dbReference type="PANTHER" id="PTHR24346:SF82">
    <property type="entry name" value="KP78A-RELATED"/>
    <property type="match status" value="1"/>
</dbReference>
<name>A0A7J9BYE7_GOSGO</name>
<evidence type="ECO:0000256" key="2">
    <source>
        <dbReference type="ARBA" id="ARBA00022527"/>
    </source>
</evidence>
<dbReference type="SUPFAM" id="SSF56112">
    <property type="entry name" value="Protein kinase-like (PK-like)"/>
    <property type="match status" value="1"/>
</dbReference>
<evidence type="ECO:0000256" key="1">
    <source>
        <dbReference type="ARBA" id="ARBA00006234"/>
    </source>
</evidence>
<keyword evidence="2" id="KW-0723">Serine/threonine-protein kinase</keyword>
<dbReference type="OrthoDB" id="193931at2759"/>
<dbReference type="GO" id="GO:0005737">
    <property type="term" value="C:cytoplasm"/>
    <property type="evidence" value="ECO:0007669"/>
    <property type="project" value="TreeGrafter"/>
</dbReference>
<dbReference type="AlphaFoldDB" id="A0A7J9BYE7"/>
<reference evidence="9 10" key="1">
    <citation type="journal article" date="2019" name="Genome Biol. Evol.">
        <title>Insights into the evolution of the New World diploid cottons (Gossypium, subgenus Houzingenia) based on genome sequencing.</title>
        <authorList>
            <person name="Grover C.E."/>
            <person name="Arick M.A. 2nd"/>
            <person name="Thrash A."/>
            <person name="Conover J.L."/>
            <person name="Sanders W.S."/>
            <person name="Peterson D.G."/>
            <person name="Frelichowski J.E."/>
            <person name="Scheffler J.A."/>
            <person name="Scheffler B.E."/>
            <person name="Wendel J.F."/>
        </authorList>
    </citation>
    <scope>NUCLEOTIDE SEQUENCE [LARGE SCALE GENOMIC DNA]</scope>
    <source>
        <strain evidence="9">5</strain>
        <tissue evidence="9">Leaf</tissue>
    </source>
</reference>
<comment type="function">
    <text evidence="7">CIPK serine-threonine protein kinases interact with CBL proteins. Binding of a CBL protein to the regulatory NAF domain of CIPK protein lead to the activation of the kinase in a calcium-dependent manner.</text>
</comment>
<dbReference type="InterPro" id="IPR008271">
    <property type="entry name" value="Ser/Thr_kinase_AS"/>
</dbReference>
<dbReference type="Proteomes" id="UP000593579">
    <property type="component" value="Unassembled WGS sequence"/>
</dbReference>
<gene>
    <name evidence="9" type="ORF">Gogos_014397</name>
</gene>
<comment type="similarity">
    <text evidence="1">Belongs to the protein kinase superfamily. CAMK Ser/Thr protein kinase family. SNF1 subfamily.</text>
</comment>
<dbReference type="GO" id="GO:0005524">
    <property type="term" value="F:ATP binding"/>
    <property type="evidence" value="ECO:0007669"/>
    <property type="project" value="UniProtKB-KW"/>
</dbReference>
<evidence type="ECO:0000259" key="8">
    <source>
        <dbReference type="PROSITE" id="PS50011"/>
    </source>
</evidence>
<feature type="domain" description="Protein kinase" evidence="8">
    <location>
        <begin position="1"/>
        <end position="189"/>
    </location>
</feature>
<keyword evidence="4" id="KW-0547">Nucleotide-binding</keyword>
<evidence type="ECO:0000256" key="5">
    <source>
        <dbReference type="ARBA" id="ARBA00022777"/>
    </source>
</evidence>
<keyword evidence="6" id="KW-0067">ATP-binding</keyword>
<evidence type="ECO:0000256" key="4">
    <source>
        <dbReference type="ARBA" id="ARBA00022741"/>
    </source>
</evidence>
<evidence type="ECO:0000256" key="3">
    <source>
        <dbReference type="ARBA" id="ARBA00022679"/>
    </source>
</evidence>
<dbReference type="GO" id="GO:0004674">
    <property type="term" value="F:protein serine/threonine kinase activity"/>
    <property type="evidence" value="ECO:0007669"/>
    <property type="project" value="UniProtKB-KW"/>
</dbReference>
<dbReference type="PROSITE" id="PS50011">
    <property type="entry name" value="PROTEIN_KINASE_DOM"/>
    <property type="match status" value="1"/>
</dbReference>
<dbReference type="InterPro" id="IPR011009">
    <property type="entry name" value="Kinase-like_dom_sf"/>
</dbReference>
<evidence type="ECO:0000313" key="9">
    <source>
        <dbReference type="EMBL" id="MBA0741229.1"/>
    </source>
</evidence>
<dbReference type="Gene3D" id="1.10.510.10">
    <property type="entry name" value="Transferase(Phosphotransferase) domain 1"/>
    <property type="match status" value="1"/>
</dbReference>
<evidence type="ECO:0000313" key="10">
    <source>
        <dbReference type="Proteomes" id="UP000593579"/>
    </source>
</evidence>
<comment type="caution">
    <text evidence="9">The sequence shown here is derived from an EMBL/GenBank/DDBJ whole genome shotgun (WGS) entry which is preliminary data.</text>
</comment>
<keyword evidence="3" id="KW-0808">Transferase</keyword>